<name>A0A2N9I3D7_FAGSY</name>
<dbReference type="InterPro" id="IPR013103">
    <property type="entry name" value="RVT_2"/>
</dbReference>
<dbReference type="Pfam" id="PF07727">
    <property type="entry name" value="RVT_2"/>
    <property type="match status" value="2"/>
</dbReference>
<dbReference type="EMBL" id="OIVN01004657">
    <property type="protein sequence ID" value="SPD18564.1"/>
    <property type="molecule type" value="Genomic_DNA"/>
</dbReference>
<reference evidence="3" key="1">
    <citation type="submission" date="2018-02" db="EMBL/GenBank/DDBJ databases">
        <authorList>
            <person name="Cohen D.B."/>
            <person name="Kent A.D."/>
        </authorList>
    </citation>
    <scope>NUCLEOTIDE SEQUENCE</scope>
</reference>
<dbReference type="PANTHER" id="PTHR11439:SF455">
    <property type="entry name" value="RLK (RECEPTOR-LIKE PROTEIN KINASE) 8, PUTATIVE-RELATED"/>
    <property type="match status" value="1"/>
</dbReference>
<feature type="domain" description="Reverse transcriptase Ty1/copia-type" evidence="2">
    <location>
        <begin position="106"/>
        <end position="196"/>
    </location>
</feature>
<feature type="domain" description="Reverse transcriptase Ty1/copia-type" evidence="2">
    <location>
        <begin position="220"/>
        <end position="283"/>
    </location>
</feature>
<evidence type="ECO:0000259" key="2">
    <source>
        <dbReference type="Pfam" id="PF07727"/>
    </source>
</evidence>
<proteinExistence type="predicted"/>
<sequence>MVLPNPIPNSHPTLAAPTKASQNPDTSSVPLLPHPSPHPMITYSKNHITKPKTPIDGTIRYPLPKALLVVALGSLSKPEPNYFTMVVKSREWRHPMNLEFDAFLRNHSWTLVPSHPSQNLIRCKWVFRVKRKVDGTVERHKAWLIAKGFRQQFGVDYDETYSPVIKPTMVRTVLSLAISSGWSLRQIDIQMPFFTAISQKRYLCLNLQAIKILFIPIMLAIDDLLLSLTHDFAVKDLGTLNFFLGIEVLPNPHGILLSQHWYIMDLLHRTKMSEAKPITTPMASTTSLSSFEGEPFPDLTLYRSTVGALQYSALTRPDIAFTVNKLSQFMQKPLFPHWQTIKRLLRYLKNTLHFVTVFSWVRISSPGDARSKPLLLAPALKQSTRLLLMLLLKLNGFNPFCMNLVNPLHLPQFFGVTILVQLTFLQIRFSMLGTKHIEIDFHFVRDMVASKTLLVKFLSTHDQLADLLTKPLSSPWFVLLRSKLNVLPIPLDLRGSVKDIAPLNSNSADTKDNVKQDLDRHHLAIK</sequence>
<dbReference type="CDD" id="cd09272">
    <property type="entry name" value="RNase_HI_RT_Ty1"/>
    <property type="match status" value="1"/>
</dbReference>
<gene>
    <name evidence="3" type="ORF">FSB_LOCUS46446</name>
</gene>
<organism evidence="3">
    <name type="scientific">Fagus sylvatica</name>
    <name type="common">Beechnut</name>
    <dbReference type="NCBI Taxonomy" id="28930"/>
    <lineage>
        <taxon>Eukaryota</taxon>
        <taxon>Viridiplantae</taxon>
        <taxon>Streptophyta</taxon>
        <taxon>Embryophyta</taxon>
        <taxon>Tracheophyta</taxon>
        <taxon>Spermatophyta</taxon>
        <taxon>Magnoliopsida</taxon>
        <taxon>eudicotyledons</taxon>
        <taxon>Gunneridae</taxon>
        <taxon>Pentapetalae</taxon>
        <taxon>rosids</taxon>
        <taxon>fabids</taxon>
        <taxon>Fagales</taxon>
        <taxon>Fagaceae</taxon>
        <taxon>Fagus</taxon>
    </lineage>
</organism>
<accession>A0A2N9I3D7</accession>
<dbReference type="AlphaFoldDB" id="A0A2N9I3D7"/>
<feature type="region of interest" description="Disordered" evidence="1">
    <location>
        <begin position="1"/>
        <end position="36"/>
    </location>
</feature>
<protein>
    <recommendedName>
        <fullName evidence="2">Reverse transcriptase Ty1/copia-type domain-containing protein</fullName>
    </recommendedName>
</protein>
<evidence type="ECO:0000313" key="3">
    <source>
        <dbReference type="EMBL" id="SPD18564.1"/>
    </source>
</evidence>
<dbReference type="PANTHER" id="PTHR11439">
    <property type="entry name" value="GAG-POL-RELATED RETROTRANSPOSON"/>
    <property type="match status" value="1"/>
</dbReference>
<evidence type="ECO:0000256" key="1">
    <source>
        <dbReference type="SAM" id="MobiDB-lite"/>
    </source>
</evidence>